<reference evidence="1" key="1">
    <citation type="submission" date="2020-03" db="EMBL/GenBank/DDBJ databases">
        <title>The deep terrestrial virosphere.</title>
        <authorList>
            <person name="Holmfeldt K."/>
            <person name="Nilsson E."/>
            <person name="Simone D."/>
            <person name="Lopez-Fernandez M."/>
            <person name="Wu X."/>
            <person name="de Brujin I."/>
            <person name="Lundin D."/>
            <person name="Andersson A."/>
            <person name="Bertilsson S."/>
            <person name="Dopson M."/>
        </authorList>
    </citation>
    <scope>NUCLEOTIDE SEQUENCE</scope>
    <source>
        <strain evidence="1">MM415A03182</strain>
    </source>
</reference>
<proteinExistence type="predicted"/>
<gene>
    <name evidence="1" type="ORF">MM415A03182_0001</name>
</gene>
<dbReference type="EMBL" id="MT141871">
    <property type="protein sequence ID" value="QJA71402.1"/>
    <property type="molecule type" value="Genomic_DNA"/>
</dbReference>
<dbReference type="AlphaFoldDB" id="A0A6M3JQR8"/>
<name>A0A6M3JQR8_9ZZZZ</name>
<organism evidence="1">
    <name type="scientific">viral metagenome</name>
    <dbReference type="NCBI Taxonomy" id="1070528"/>
    <lineage>
        <taxon>unclassified sequences</taxon>
        <taxon>metagenomes</taxon>
        <taxon>organismal metagenomes</taxon>
    </lineage>
</organism>
<protein>
    <submittedName>
        <fullName evidence="1">Uncharacterized protein</fullName>
    </submittedName>
</protein>
<accession>A0A6M3JQR8</accession>
<evidence type="ECO:0000313" key="1">
    <source>
        <dbReference type="EMBL" id="QJA71402.1"/>
    </source>
</evidence>
<sequence length="97" mass="11071">MSDKYILDGHKAVKANLKKWAKWYETTDRQVAMDIIVNISVSTVFLGLDHSFGDGPPLLFETRVFGGALDQEQERYTTWEQAEAGHKEMVKRVLEAL</sequence>